<evidence type="ECO:0000256" key="1">
    <source>
        <dbReference type="ARBA" id="ARBA00006611"/>
    </source>
</evidence>
<dbReference type="AlphaFoldDB" id="A0A1G2PIA6"/>
<evidence type="ECO:0000313" key="3">
    <source>
        <dbReference type="EMBL" id="OHA47361.1"/>
    </source>
</evidence>
<dbReference type="InterPro" id="IPR050921">
    <property type="entry name" value="T4SS_GSP_E_ATPase"/>
</dbReference>
<dbReference type="InterPro" id="IPR001482">
    <property type="entry name" value="T2SS/T4SS_dom"/>
</dbReference>
<dbReference type="EMBL" id="MHSR01000001">
    <property type="protein sequence ID" value="OHA47361.1"/>
    <property type="molecule type" value="Genomic_DNA"/>
</dbReference>
<dbReference type="CDD" id="cd01131">
    <property type="entry name" value="PilT"/>
    <property type="match status" value="1"/>
</dbReference>
<dbReference type="InterPro" id="IPR006321">
    <property type="entry name" value="PilT/PilU"/>
</dbReference>
<dbReference type="Pfam" id="PF00437">
    <property type="entry name" value="T2SSE"/>
    <property type="match status" value="1"/>
</dbReference>
<dbReference type="InterPro" id="IPR027417">
    <property type="entry name" value="P-loop_NTPase"/>
</dbReference>
<name>A0A1G2PIA6_9BACT</name>
<dbReference type="SUPFAM" id="SSF52540">
    <property type="entry name" value="P-loop containing nucleoside triphosphate hydrolases"/>
    <property type="match status" value="1"/>
</dbReference>
<evidence type="ECO:0000313" key="4">
    <source>
        <dbReference type="Proteomes" id="UP000178869"/>
    </source>
</evidence>
<accession>A0A1G2PIA6</accession>
<gene>
    <name evidence="3" type="ORF">A2828_02935</name>
</gene>
<sequence length="355" mass="39748">MNYEQELDDLLSTVAMQSASDIHIAVGRYPTIRVDDSLLPLSSKKILIPEDTESFAKVIMSKAQWELFLATKEIDLGYSFKDKARFRVNIFRQKTFISIVMRLIPAHIRTVDELALPPILHEFTRHAQGFFLMVGPAGHGKSTTLAALVDEINHERADHIITIEDPIEYLYQQDRSIIDQREVGIDTNDFITALRSAFRQDPDVILVGEMRDAETISAALTAAETGHLIYSTLHTNNAAQTIDRIIDTFPAGQQGQVRNQLAMTLTGVVSERLIPRLEGGRIPACEVMIATPAVRNLIREAKTHEIDLVIETSADEGMISLNRALAEMAKKREISLENAELYSSNPSELRMLIGR</sequence>
<evidence type="ECO:0000259" key="2">
    <source>
        <dbReference type="Pfam" id="PF00437"/>
    </source>
</evidence>
<protein>
    <submittedName>
        <fullName evidence="3">Type IV pili twitching motility protein PilT</fullName>
    </submittedName>
</protein>
<comment type="similarity">
    <text evidence="1">Belongs to the GSP E family.</text>
</comment>
<dbReference type="PANTHER" id="PTHR30486:SF12">
    <property type="entry name" value="TYPE IV PILUS ATPASE PILU"/>
    <property type="match status" value="1"/>
</dbReference>
<feature type="domain" description="Bacterial type II secretion system protein E" evidence="2">
    <location>
        <begin position="5"/>
        <end position="278"/>
    </location>
</feature>
<dbReference type="Proteomes" id="UP000178869">
    <property type="component" value="Unassembled WGS sequence"/>
</dbReference>
<dbReference type="Gene3D" id="3.40.50.300">
    <property type="entry name" value="P-loop containing nucleotide triphosphate hydrolases"/>
    <property type="match status" value="1"/>
</dbReference>
<dbReference type="GO" id="GO:0005524">
    <property type="term" value="F:ATP binding"/>
    <property type="evidence" value="ECO:0007669"/>
    <property type="project" value="InterPro"/>
</dbReference>
<dbReference type="PANTHER" id="PTHR30486">
    <property type="entry name" value="TWITCHING MOTILITY PROTEIN PILT"/>
    <property type="match status" value="1"/>
</dbReference>
<reference evidence="3 4" key="1">
    <citation type="journal article" date="2016" name="Nat. Commun.">
        <title>Thousands of microbial genomes shed light on interconnected biogeochemical processes in an aquifer system.</title>
        <authorList>
            <person name="Anantharaman K."/>
            <person name="Brown C.T."/>
            <person name="Hug L.A."/>
            <person name="Sharon I."/>
            <person name="Castelle C.J."/>
            <person name="Probst A.J."/>
            <person name="Thomas B.C."/>
            <person name="Singh A."/>
            <person name="Wilkins M.J."/>
            <person name="Karaoz U."/>
            <person name="Brodie E.L."/>
            <person name="Williams K.H."/>
            <person name="Hubbard S.S."/>
            <person name="Banfield J.F."/>
        </authorList>
    </citation>
    <scope>NUCLEOTIDE SEQUENCE [LARGE SCALE GENOMIC DNA]</scope>
</reference>
<organism evidence="3 4">
    <name type="scientific">Candidatus Terrybacteria bacterium RIFCSPHIGHO2_01_FULL_43_35</name>
    <dbReference type="NCBI Taxonomy" id="1802361"/>
    <lineage>
        <taxon>Bacteria</taxon>
        <taxon>Candidatus Terryibacteriota</taxon>
    </lineage>
</organism>
<proteinExistence type="inferred from homology"/>
<dbReference type="NCBIfam" id="TIGR01420">
    <property type="entry name" value="pilT_fam"/>
    <property type="match status" value="1"/>
</dbReference>
<comment type="caution">
    <text evidence="3">The sequence shown here is derived from an EMBL/GenBank/DDBJ whole genome shotgun (WGS) entry which is preliminary data.</text>
</comment>
<dbReference type="GO" id="GO:0016887">
    <property type="term" value="F:ATP hydrolysis activity"/>
    <property type="evidence" value="ECO:0007669"/>
    <property type="project" value="InterPro"/>
</dbReference>
<dbReference type="Gene3D" id="3.30.450.90">
    <property type="match status" value="1"/>
</dbReference>